<feature type="transmembrane region" description="Helical" evidence="1">
    <location>
        <begin position="118"/>
        <end position="143"/>
    </location>
</feature>
<feature type="transmembrane region" description="Helical" evidence="1">
    <location>
        <begin position="185"/>
        <end position="203"/>
    </location>
</feature>
<evidence type="ECO:0000256" key="1">
    <source>
        <dbReference type="SAM" id="Phobius"/>
    </source>
</evidence>
<feature type="transmembrane region" description="Helical" evidence="1">
    <location>
        <begin position="475"/>
        <end position="494"/>
    </location>
</feature>
<evidence type="ECO:0000313" key="2">
    <source>
        <dbReference type="EMBL" id="MDA3733215.1"/>
    </source>
</evidence>
<accession>A0AA42DQ60</accession>
<feature type="transmembrane region" description="Helical" evidence="1">
    <location>
        <begin position="359"/>
        <end position="377"/>
    </location>
</feature>
<feature type="transmembrane region" description="Helical" evidence="1">
    <location>
        <begin position="262"/>
        <end position="279"/>
    </location>
</feature>
<dbReference type="RefSeq" id="WP_271013099.1">
    <property type="nucleotide sequence ID" value="NZ_JAQIFT010000061.1"/>
</dbReference>
<organism evidence="2 3">
    <name type="scientific">Holtiella tumoricola</name>
    <dbReference type="NCBI Taxonomy" id="3018743"/>
    <lineage>
        <taxon>Bacteria</taxon>
        <taxon>Bacillati</taxon>
        <taxon>Bacillota</taxon>
        <taxon>Clostridia</taxon>
        <taxon>Lachnospirales</taxon>
        <taxon>Cellulosilyticaceae</taxon>
        <taxon>Holtiella</taxon>
    </lineage>
</organism>
<dbReference type="AlphaFoldDB" id="A0AA42DQ60"/>
<keyword evidence="3" id="KW-1185">Reference proteome</keyword>
<feature type="transmembrane region" description="Helical" evidence="1">
    <location>
        <begin position="47"/>
        <end position="65"/>
    </location>
</feature>
<keyword evidence="1" id="KW-1133">Transmembrane helix</keyword>
<dbReference type="EMBL" id="JAQIFT010000061">
    <property type="protein sequence ID" value="MDA3733215.1"/>
    <property type="molecule type" value="Genomic_DNA"/>
</dbReference>
<feature type="transmembrane region" description="Helical" evidence="1">
    <location>
        <begin position="291"/>
        <end position="308"/>
    </location>
</feature>
<feature type="transmembrane region" description="Helical" evidence="1">
    <location>
        <begin position="150"/>
        <end position="173"/>
    </location>
</feature>
<feature type="transmembrane region" description="Helical" evidence="1">
    <location>
        <begin position="223"/>
        <end position="242"/>
    </location>
</feature>
<name>A0AA42DQ60_9FIRM</name>
<proteinExistence type="predicted"/>
<feature type="transmembrane region" description="Helical" evidence="1">
    <location>
        <begin position="12"/>
        <end position="35"/>
    </location>
</feature>
<feature type="transmembrane region" description="Helical" evidence="1">
    <location>
        <begin position="72"/>
        <end position="98"/>
    </location>
</feature>
<protein>
    <submittedName>
        <fullName evidence="2">Uncharacterized protein</fullName>
    </submittedName>
</protein>
<gene>
    <name evidence="2" type="ORF">PBV87_17190</name>
</gene>
<dbReference type="Proteomes" id="UP001169242">
    <property type="component" value="Unassembled WGS sequence"/>
</dbReference>
<feature type="transmembrane region" description="Helical" evidence="1">
    <location>
        <begin position="389"/>
        <end position="409"/>
    </location>
</feature>
<keyword evidence="1" id="KW-0812">Transmembrane</keyword>
<feature type="transmembrane region" description="Helical" evidence="1">
    <location>
        <begin position="506"/>
        <end position="526"/>
    </location>
</feature>
<sequence length="717" mass="82137">MECSSKANKLKYAIITILLLPFILFPIKNILLGVYRWHIQQPESWQGLIEVCIIIGLLTIILKFIQRKYKVVLFWITIAIYLMLNGVIIPVIITYLYLEGVKHIGHITKDKLKINAPLNNHILDFIIGIITVSLCMIIMSLLGIGTISDLAVLVLVLTGIALVINHNIQLIIIDINNYIKDEKELIINILFSFIVGLILVQFAKSNRGIDYDSIWYGLRPSHVLFGDNSFYDNLGLVSFVYYYPKLMELFYAPISGFSDYSFIYSFNIFVLGMLILLTYSFMRSLGMEKKITLIALASIFSIPAIIGMGPTAKTDIFTCFLILSAHNLLYEYLKNKDLRTMILAIGIAGLSYGGKPTSLLYTTILVFTFIIIVLVMYMKKKIILNKVNVNKGLVILFTMIVLVVLGVIYRTYLLTGYPTYKTGANIWEIIGFSGNYPFYGSDEMGLIGVKTITLAQIFDRIYQALFNPKDLGHVIMTWIGNGYVFYLIILVLFRKNFNVDSTVKRILALNSMLFVSGLYYLITMPIPDGNYFIIQLVNLIIIIFYIFNSANVKGIKYIIKGSAFLFILLQFGIMFVSHWSWQWGTRKFDFNLFKNNFESIQMNESLFTSKGINEINEYLKDKNIRVVANGDENILHRLDSRVEVLNNLASGHIGNPNVLNTYEDFITFIEWGDITGFIIDKEDTKYPQYVEYVRHIQEEYQTTEIDDINYTLVVITQ</sequence>
<feature type="transmembrane region" description="Helical" evidence="1">
    <location>
        <begin position="562"/>
        <end position="581"/>
    </location>
</feature>
<reference evidence="2" key="1">
    <citation type="journal article" date="2023" name="Int. J. Syst. Evol. Microbiol.">
        <title>&lt;i&gt;Holtiella tumoricola&lt;/i&gt; gen. nov. sp. nov., isolated from a human clinical sample.</title>
        <authorList>
            <person name="Allen-Vercoe E."/>
            <person name="Daigneault M.C."/>
            <person name="Vancuren S.J."/>
            <person name="Cochrane K."/>
            <person name="O'Neal L.L."/>
            <person name="Sankaranarayanan K."/>
            <person name="Lawson P.A."/>
        </authorList>
    </citation>
    <scope>NUCLEOTIDE SEQUENCE</scope>
    <source>
        <strain evidence="2">CC70A</strain>
    </source>
</reference>
<feature type="transmembrane region" description="Helical" evidence="1">
    <location>
        <begin position="532"/>
        <end position="550"/>
    </location>
</feature>
<keyword evidence="1" id="KW-0472">Membrane</keyword>
<evidence type="ECO:0000313" key="3">
    <source>
        <dbReference type="Proteomes" id="UP001169242"/>
    </source>
</evidence>
<comment type="caution">
    <text evidence="2">The sequence shown here is derived from an EMBL/GenBank/DDBJ whole genome shotgun (WGS) entry which is preliminary data.</text>
</comment>